<organism evidence="1 2">
    <name type="scientific">Allocatelliglobosispora scoriae</name>
    <dbReference type="NCBI Taxonomy" id="643052"/>
    <lineage>
        <taxon>Bacteria</taxon>
        <taxon>Bacillati</taxon>
        <taxon>Actinomycetota</taxon>
        <taxon>Actinomycetes</taxon>
        <taxon>Micromonosporales</taxon>
        <taxon>Micromonosporaceae</taxon>
        <taxon>Allocatelliglobosispora</taxon>
    </lineage>
</organism>
<dbReference type="Proteomes" id="UP000587527">
    <property type="component" value="Unassembled WGS sequence"/>
</dbReference>
<dbReference type="NCBIfam" id="TIGR01443">
    <property type="entry name" value="intein_Cterm"/>
    <property type="match status" value="1"/>
</dbReference>
<accession>A0A841C5T4</accession>
<evidence type="ECO:0000313" key="1">
    <source>
        <dbReference type="EMBL" id="MBB5874659.1"/>
    </source>
</evidence>
<proteinExistence type="predicted"/>
<dbReference type="InterPro" id="IPR036844">
    <property type="entry name" value="Hint_dom_sf"/>
</dbReference>
<gene>
    <name evidence="1" type="ORF">F4553_008093</name>
</gene>
<evidence type="ECO:0000313" key="2">
    <source>
        <dbReference type="Proteomes" id="UP000587527"/>
    </source>
</evidence>
<feature type="non-terminal residue" evidence="1">
    <location>
        <position position="89"/>
    </location>
</feature>
<reference evidence="1 2" key="1">
    <citation type="submission" date="2020-08" db="EMBL/GenBank/DDBJ databases">
        <title>Sequencing the genomes of 1000 actinobacteria strains.</title>
        <authorList>
            <person name="Klenk H.-P."/>
        </authorList>
    </citation>
    <scope>NUCLEOTIDE SEQUENCE [LARGE SCALE GENOMIC DNA]</scope>
    <source>
        <strain evidence="1 2">DSM 45362</strain>
    </source>
</reference>
<protein>
    <recommendedName>
        <fullName evidence="3">Intein C-terminal splicing domain-containing protein</fullName>
    </recommendedName>
</protein>
<keyword evidence="2" id="KW-1185">Reference proteome</keyword>
<sequence>MGFGCRLVPGTQLQEVEPELGLTVTSVVTWRGSRVVYNLTIQDIHTYYVLAGNTPILVHDTGGGNTPPIAVIGPSGEIIPAVPAGAIGT</sequence>
<dbReference type="InterPro" id="IPR030934">
    <property type="entry name" value="Intein_C"/>
</dbReference>
<dbReference type="AlphaFoldDB" id="A0A841C5T4"/>
<name>A0A841C5T4_9ACTN</name>
<dbReference type="SUPFAM" id="SSF51294">
    <property type="entry name" value="Hedgehog/intein (Hint) domain"/>
    <property type="match status" value="1"/>
</dbReference>
<evidence type="ECO:0008006" key="3">
    <source>
        <dbReference type="Google" id="ProtNLM"/>
    </source>
</evidence>
<dbReference type="EMBL" id="JACHMN010000003">
    <property type="protein sequence ID" value="MBB5874659.1"/>
    <property type="molecule type" value="Genomic_DNA"/>
</dbReference>
<comment type="caution">
    <text evidence="1">The sequence shown here is derived from an EMBL/GenBank/DDBJ whole genome shotgun (WGS) entry which is preliminary data.</text>
</comment>
<dbReference type="Gene3D" id="2.170.16.10">
    <property type="entry name" value="Hedgehog/Intein (Hint) domain"/>
    <property type="match status" value="1"/>
</dbReference>